<organism evidence="2 3">
    <name type="scientific">Syntrophaceticus schinkii</name>
    <dbReference type="NCBI Taxonomy" id="499207"/>
    <lineage>
        <taxon>Bacteria</taxon>
        <taxon>Bacillati</taxon>
        <taxon>Bacillota</taxon>
        <taxon>Clostridia</taxon>
        <taxon>Thermoanaerobacterales</taxon>
        <taxon>Thermoanaerobacterales Family III. Incertae Sedis</taxon>
        <taxon>Syntrophaceticus</taxon>
    </lineage>
</organism>
<dbReference type="Proteomes" id="UP000046155">
    <property type="component" value="Unassembled WGS sequence"/>
</dbReference>
<accession>A0A0B7MDH7</accession>
<evidence type="ECO:0000256" key="1">
    <source>
        <dbReference type="SAM" id="SignalP"/>
    </source>
</evidence>
<feature type="signal peptide" evidence="1">
    <location>
        <begin position="1"/>
        <end position="28"/>
    </location>
</feature>
<dbReference type="OrthoDB" id="9992029at2"/>
<feature type="chain" id="PRO_5002120145" evidence="1">
    <location>
        <begin position="29"/>
        <end position="61"/>
    </location>
</feature>
<name>A0A0B7MDH7_9FIRM</name>
<evidence type="ECO:0000313" key="2">
    <source>
        <dbReference type="EMBL" id="CEO88634.1"/>
    </source>
</evidence>
<dbReference type="EMBL" id="CDRZ01000139">
    <property type="protein sequence ID" value="CEO88634.1"/>
    <property type="molecule type" value="Genomic_DNA"/>
</dbReference>
<dbReference type="AlphaFoldDB" id="A0A0B7MDH7"/>
<proteinExistence type="predicted"/>
<keyword evidence="1" id="KW-0732">Signal</keyword>
<keyword evidence="3" id="KW-1185">Reference proteome</keyword>
<protein>
    <submittedName>
        <fullName evidence="2">Uncharacterized protein</fullName>
    </submittedName>
</protein>
<evidence type="ECO:0000313" key="3">
    <source>
        <dbReference type="Proteomes" id="UP000046155"/>
    </source>
</evidence>
<sequence length="61" mass="6942">MNIKKLKKATVTLILAAILVMHAIPALAGPERHVAYRYVWGVRAVTEWSGVKHYTRAWLEL</sequence>
<reference evidence="3" key="1">
    <citation type="submission" date="2015-01" db="EMBL/GenBank/DDBJ databases">
        <authorList>
            <person name="Manzoor Shahid"/>
            <person name="Zubair Saima"/>
        </authorList>
    </citation>
    <scope>NUCLEOTIDE SEQUENCE [LARGE SCALE GENOMIC DNA]</scope>
    <source>
        <strain evidence="3">Sp3</strain>
    </source>
</reference>
<dbReference type="RefSeq" id="WP_044664754.1">
    <property type="nucleotide sequence ID" value="NZ_CDRZ01000139.1"/>
</dbReference>
<gene>
    <name evidence="2" type="ORF">SSCH_2230002</name>
</gene>